<dbReference type="AlphaFoldDB" id="A0A9Q6HR79"/>
<keyword evidence="1 2" id="KW-0378">Hydrolase</keyword>
<dbReference type="GeneID" id="93721008"/>
<evidence type="ECO:0000256" key="1">
    <source>
        <dbReference type="ARBA" id="ARBA00022801"/>
    </source>
</evidence>
<accession>A0A9Q6HR79</accession>
<dbReference type="InterPro" id="IPR050580">
    <property type="entry name" value="2H_phosphoesterase_YjcG-like"/>
</dbReference>
<dbReference type="InterPro" id="IPR009097">
    <property type="entry name" value="Cyclic_Pdiesterase"/>
</dbReference>
<comment type="similarity">
    <text evidence="2">Belongs to the 2H phosphoesterase superfamily. YjcG family.</text>
</comment>
<dbReference type="Proteomes" id="UP000240859">
    <property type="component" value="Unassembled WGS sequence"/>
</dbReference>
<feature type="short sequence motif" description="HXTX 1" evidence="2">
    <location>
        <begin position="34"/>
        <end position="37"/>
    </location>
</feature>
<dbReference type="GO" id="GO:0016788">
    <property type="term" value="F:hydrolase activity, acting on ester bonds"/>
    <property type="evidence" value="ECO:0007669"/>
    <property type="project" value="UniProtKB-UniRule"/>
</dbReference>
<sequence>MILGLALIPSKAFQDEVNAYRKRYDNHYATIMPHITIKGQFKINDGELESVKEDIKSRIEGIPTVEVHATKASNFAPITNVIYFKVEKTEALEKLFNQFNSNDFYGVADHPFVPHFTIAQGLTSQEFEDIYGQLRLAGIDYKETIEQLSLVYLDEEEEKWKVLDTFNLA</sequence>
<feature type="active site" description="Proton donor" evidence="2">
    <location>
        <position position="34"/>
    </location>
</feature>
<reference evidence="4" key="2">
    <citation type="submission" date="2018-03" db="EMBL/GenBank/DDBJ databases">
        <authorList>
            <person name="Naushad S."/>
        </authorList>
    </citation>
    <scope>NUCLEOTIDE SEQUENCE</scope>
    <source>
        <strain evidence="3">SNUC 1084</strain>
        <strain evidence="4">SNUC 1231</strain>
    </source>
</reference>
<evidence type="ECO:0000313" key="6">
    <source>
        <dbReference type="Proteomes" id="UP000241960"/>
    </source>
</evidence>
<evidence type="ECO:0000313" key="4">
    <source>
        <dbReference type="EMBL" id="PTI77385.1"/>
    </source>
</evidence>
<protein>
    <recommendedName>
        <fullName evidence="2">Putative phosphoesterase BU057_08130</fullName>
        <ecNumber evidence="2">3.1.-.-</ecNumber>
    </recommendedName>
</protein>
<dbReference type="EMBL" id="PZFR01000045">
    <property type="protein sequence ID" value="PTI68612.1"/>
    <property type="molecule type" value="Genomic_DNA"/>
</dbReference>
<dbReference type="RefSeq" id="WP_046838097.1">
    <property type="nucleotide sequence ID" value="NZ_CP018199.1"/>
</dbReference>
<name>A0A9Q6HR79_9STAP</name>
<dbReference type="NCBIfam" id="NF010223">
    <property type="entry name" value="PRK13679.1"/>
    <property type="match status" value="1"/>
</dbReference>
<keyword evidence="5" id="KW-1185">Reference proteome</keyword>
<organism evidence="4 6">
    <name type="scientific">Staphylococcus succinus</name>
    <dbReference type="NCBI Taxonomy" id="61015"/>
    <lineage>
        <taxon>Bacteria</taxon>
        <taxon>Bacillati</taxon>
        <taxon>Bacillota</taxon>
        <taxon>Bacilli</taxon>
        <taxon>Bacillales</taxon>
        <taxon>Staphylococcaceae</taxon>
        <taxon>Staphylococcus</taxon>
    </lineage>
</organism>
<dbReference type="EMBL" id="PZFQ01000003">
    <property type="protein sequence ID" value="PTI77385.1"/>
    <property type="molecule type" value="Genomic_DNA"/>
</dbReference>
<gene>
    <name evidence="3" type="ORF">BU057_08130</name>
    <name evidence="4" type="ORF">BU058_01445</name>
</gene>
<feature type="active site" description="Proton acceptor" evidence="2">
    <location>
        <position position="115"/>
    </location>
</feature>
<evidence type="ECO:0000256" key="2">
    <source>
        <dbReference type="HAMAP-Rule" id="MF_01444"/>
    </source>
</evidence>
<comment type="caution">
    <text evidence="4">The sequence shown here is derived from an EMBL/GenBank/DDBJ whole genome shotgun (WGS) entry which is preliminary data.</text>
</comment>
<dbReference type="Proteomes" id="UP000241960">
    <property type="component" value="Unassembled WGS sequence"/>
</dbReference>
<dbReference type="Pfam" id="PF13563">
    <property type="entry name" value="2_5_RNA_ligase2"/>
    <property type="match status" value="1"/>
</dbReference>
<dbReference type="InterPro" id="IPR022932">
    <property type="entry name" value="YjcG"/>
</dbReference>
<evidence type="ECO:0000313" key="3">
    <source>
        <dbReference type="EMBL" id="PTI68612.1"/>
    </source>
</evidence>
<dbReference type="EC" id="3.1.-.-" evidence="2"/>
<dbReference type="SUPFAM" id="SSF55144">
    <property type="entry name" value="LigT-like"/>
    <property type="match status" value="1"/>
</dbReference>
<feature type="short sequence motif" description="HXTX 2" evidence="2">
    <location>
        <begin position="115"/>
        <end position="118"/>
    </location>
</feature>
<evidence type="ECO:0000313" key="5">
    <source>
        <dbReference type="Proteomes" id="UP000240859"/>
    </source>
</evidence>
<dbReference type="PANTHER" id="PTHR40037:SF1">
    <property type="entry name" value="PHOSPHOESTERASE SAOUHSC_00951-RELATED"/>
    <property type="match status" value="1"/>
</dbReference>
<reference evidence="5 6" key="1">
    <citation type="journal article" date="2016" name="Front. Microbiol.">
        <title>Comprehensive Phylogenetic Analysis of Bovine Non-aureus Staphylococci Species Based on Whole-Genome Sequencing.</title>
        <authorList>
            <person name="Naushad S."/>
            <person name="Barkema H.W."/>
            <person name="Luby C."/>
            <person name="Condas L.A."/>
            <person name="Nobrega D.B."/>
            <person name="Carson D.A."/>
            <person name="De Buck J."/>
        </authorList>
    </citation>
    <scope>NUCLEOTIDE SEQUENCE [LARGE SCALE GENOMIC DNA]</scope>
    <source>
        <strain evidence="3 5">SNUC 1084</strain>
        <strain evidence="4 6">SNUC 1231</strain>
    </source>
</reference>
<dbReference type="PANTHER" id="PTHR40037">
    <property type="entry name" value="PHOSPHOESTERASE YJCG-RELATED"/>
    <property type="match status" value="1"/>
</dbReference>
<dbReference type="HAMAP" id="MF_01444">
    <property type="entry name" value="2H_phosphoesterase_YjcG"/>
    <property type="match status" value="1"/>
</dbReference>
<dbReference type="Gene3D" id="3.90.1140.10">
    <property type="entry name" value="Cyclic phosphodiesterase"/>
    <property type="match status" value="1"/>
</dbReference>
<proteinExistence type="inferred from homology"/>